<gene>
    <name evidence="2" type="primary">LOC102803957</name>
</gene>
<keyword evidence="1" id="KW-1185">Reference proteome</keyword>
<feature type="non-terminal residue" evidence="2">
    <location>
        <position position="172"/>
    </location>
</feature>
<sequence>GMSIKPLVDKLGVKRSTKHKPSMGEKIFTRLLDHAMAGVEDITGSHGHNYWRDRWEEIDRKYLQPLLLRELPEAKDTQILQVYTNLNIKDALEYVKSAGTFNLQHASPSIASFLRRNASSNVLGNSSDGIDVCIDMQSVGGTGELASRHIDDAQLHHLQDVVFNSMHKTRKQ</sequence>
<feature type="non-terminal residue" evidence="2">
    <location>
        <position position="1"/>
    </location>
</feature>
<dbReference type="GeneID" id="102803957"/>
<protein>
    <submittedName>
        <fullName evidence="2">Sodium/hydrogen exchanger 5-like</fullName>
    </submittedName>
</protein>
<reference evidence="2" key="1">
    <citation type="submission" date="2025-08" db="UniProtKB">
        <authorList>
            <consortium name="RefSeq"/>
        </authorList>
    </citation>
    <scope>IDENTIFICATION</scope>
    <source>
        <tissue evidence="2">Testes</tissue>
    </source>
</reference>
<dbReference type="Gene3D" id="6.10.250.1040">
    <property type="match status" value="1"/>
</dbReference>
<proteinExistence type="predicted"/>
<evidence type="ECO:0000313" key="1">
    <source>
        <dbReference type="Proteomes" id="UP000694865"/>
    </source>
</evidence>
<accession>A0ABM0N1H6</accession>
<organism evidence="1 2">
    <name type="scientific">Saccoglossus kowalevskii</name>
    <name type="common">Acorn worm</name>
    <dbReference type="NCBI Taxonomy" id="10224"/>
    <lineage>
        <taxon>Eukaryota</taxon>
        <taxon>Metazoa</taxon>
        <taxon>Hemichordata</taxon>
        <taxon>Enteropneusta</taxon>
        <taxon>Harrimaniidae</taxon>
        <taxon>Saccoglossus</taxon>
    </lineage>
</organism>
<dbReference type="RefSeq" id="XP_006826117.1">
    <property type="nucleotide sequence ID" value="XM_006826054.1"/>
</dbReference>
<name>A0ABM0N1H6_SACKO</name>
<evidence type="ECO:0000313" key="2">
    <source>
        <dbReference type="RefSeq" id="XP_006826117.1"/>
    </source>
</evidence>
<dbReference type="Proteomes" id="UP000694865">
    <property type="component" value="Unplaced"/>
</dbReference>